<gene>
    <name evidence="4" type="ORF">TASK_LOCUS4353</name>
</gene>
<dbReference type="SMART" id="SM00248">
    <property type="entry name" value="ANK"/>
    <property type="match status" value="2"/>
</dbReference>
<keyword evidence="5" id="KW-1185">Reference proteome</keyword>
<dbReference type="Gene3D" id="1.25.40.20">
    <property type="entry name" value="Ankyrin repeat-containing domain"/>
    <property type="match status" value="1"/>
</dbReference>
<evidence type="ECO:0000256" key="1">
    <source>
        <dbReference type="ARBA" id="ARBA00022737"/>
    </source>
</evidence>
<dbReference type="WBParaSite" id="TASK_0000435201-mRNA-1">
    <property type="protein sequence ID" value="TASK_0000435201-mRNA-1"/>
    <property type="gene ID" value="TASK_0000435201"/>
</dbReference>
<evidence type="ECO:0000256" key="2">
    <source>
        <dbReference type="ARBA" id="ARBA00023043"/>
    </source>
</evidence>
<sequence length="437" mass="48767">MGETSSAPEQTKLVDPFLTWSEQNKEWWDAATAGNLHNMIRLLNDDPNILHWKTALHYVAKSGNLRCLDLLVKQHGANVDAQCKGSTPLHIAVMFSQRLFARSLVQIYHARTDIMDYTGRFPRDLISTPEMKEDLEELLTSGRLAVIRKQLEILKKSQKSSFTSLKPYLHVGNGEETLNKVSKSKPIKMDVYTRLLLSTLSHDQEYVNTLFRRLRRASFVYPFDLLDDKAHENGSSSRGRRGISQKRGSVFIGGVGEGERRFTVFRVPHLPHPPRHLSAGALMTAGLWKRNTLEVGEKGRTWRREQKAVQKMMRKNSVSTMSVFNGGEKSGSANAFERHSFLGIEHLTARMDAVKAMKDGNAVEEDGRISRHPSNVSDCVTKSSSDDYAVFDSISSSPSLGGAGIGGVRRTSSLSSLVACTEDLFSQYFPSSPSPPQ</sequence>
<accession>A0A158R7T5</accession>
<reference evidence="4 5" key="2">
    <citation type="submission" date="2018-11" db="EMBL/GenBank/DDBJ databases">
        <authorList>
            <consortium name="Pathogen Informatics"/>
        </authorList>
    </citation>
    <scope>NUCLEOTIDE SEQUENCE [LARGE SCALE GENOMIC DNA]</scope>
</reference>
<reference evidence="6" key="1">
    <citation type="submission" date="2016-04" db="UniProtKB">
        <authorList>
            <consortium name="WormBaseParasite"/>
        </authorList>
    </citation>
    <scope>IDENTIFICATION</scope>
</reference>
<proteinExistence type="inferred from homology"/>
<dbReference type="SUPFAM" id="SSF48403">
    <property type="entry name" value="Ankyrin repeat"/>
    <property type="match status" value="1"/>
</dbReference>
<keyword evidence="1" id="KW-0677">Repeat</keyword>
<dbReference type="InterPro" id="IPR036770">
    <property type="entry name" value="Ankyrin_rpt-contain_sf"/>
</dbReference>
<dbReference type="Proteomes" id="UP000282613">
    <property type="component" value="Unassembled WGS sequence"/>
</dbReference>
<evidence type="ECO:0000313" key="6">
    <source>
        <dbReference type="WBParaSite" id="TASK_0000435201-mRNA-1"/>
    </source>
</evidence>
<dbReference type="STRING" id="60517.A0A158R7T5"/>
<dbReference type="InterPro" id="IPR002110">
    <property type="entry name" value="Ankyrin_rpt"/>
</dbReference>
<dbReference type="PANTHER" id="PTHR14491">
    <property type="entry name" value="SOSONDOWAH, ISOFORM G"/>
    <property type="match status" value="1"/>
</dbReference>
<name>A0A158R7T5_TAEAS</name>
<comment type="similarity">
    <text evidence="3">Belongs to the SOWAH family.</text>
</comment>
<organism evidence="6">
    <name type="scientific">Taenia asiatica</name>
    <name type="common">Asian tapeworm</name>
    <dbReference type="NCBI Taxonomy" id="60517"/>
    <lineage>
        <taxon>Eukaryota</taxon>
        <taxon>Metazoa</taxon>
        <taxon>Spiralia</taxon>
        <taxon>Lophotrochozoa</taxon>
        <taxon>Platyhelminthes</taxon>
        <taxon>Cestoda</taxon>
        <taxon>Eucestoda</taxon>
        <taxon>Cyclophyllidea</taxon>
        <taxon>Taeniidae</taxon>
        <taxon>Taenia</taxon>
    </lineage>
</organism>
<dbReference type="AlphaFoldDB" id="A0A158R7T5"/>
<evidence type="ECO:0000313" key="5">
    <source>
        <dbReference type="Proteomes" id="UP000282613"/>
    </source>
</evidence>
<dbReference type="PANTHER" id="PTHR14491:SF7">
    <property type="entry name" value="SOSONDOWAH, ISOFORM G"/>
    <property type="match status" value="1"/>
</dbReference>
<evidence type="ECO:0000313" key="4">
    <source>
        <dbReference type="EMBL" id="VDK33281.1"/>
    </source>
</evidence>
<dbReference type="Pfam" id="PF12796">
    <property type="entry name" value="Ank_2"/>
    <property type="match status" value="1"/>
</dbReference>
<protein>
    <submittedName>
        <fullName evidence="6">ANK_REP_REGION domain-containing protein</fullName>
    </submittedName>
</protein>
<evidence type="ECO:0000256" key="3">
    <source>
        <dbReference type="ARBA" id="ARBA00038122"/>
    </source>
</evidence>
<dbReference type="EMBL" id="UYRS01018343">
    <property type="protein sequence ID" value="VDK33281.1"/>
    <property type="molecule type" value="Genomic_DNA"/>
</dbReference>
<keyword evidence="2" id="KW-0040">ANK repeat</keyword>
<dbReference type="OrthoDB" id="60433at2759"/>